<evidence type="ECO:0000256" key="4">
    <source>
        <dbReference type="SAM" id="MobiDB-lite"/>
    </source>
</evidence>
<dbReference type="SMART" id="SM00388">
    <property type="entry name" value="HisKA"/>
    <property type="match status" value="1"/>
</dbReference>
<comment type="catalytic activity">
    <reaction evidence="1">
        <text>ATP + protein L-histidine = ADP + protein N-phospho-L-histidine.</text>
        <dbReference type="EC" id="2.7.13.3"/>
    </reaction>
</comment>
<dbReference type="Gene3D" id="3.30.565.10">
    <property type="entry name" value="Histidine kinase-like ATPase, C-terminal domain"/>
    <property type="match status" value="1"/>
</dbReference>
<evidence type="ECO:0000313" key="7">
    <source>
        <dbReference type="EMBL" id="SIS41537.1"/>
    </source>
</evidence>
<gene>
    <name evidence="7" type="ORF">SAMN05421686_10183</name>
</gene>
<feature type="region of interest" description="Disordered" evidence="4">
    <location>
        <begin position="1"/>
        <end position="23"/>
    </location>
</feature>
<dbReference type="Pfam" id="PF02518">
    <property type="entry name" value="HATPase_c"/>
    <property type="match status" value="1"/>
</dbReference>
<dbReference type="SUPFAM" id="SSF47384">
    <property type="entry name" value="Homodimeric domain of signal transducing histidine kinase"/>
    <property type="match status" value="1"/>
</dbReference>
<dbReference type="InterPro" id="IPR003594">
    <property type="entry name" value="HATPase_dom"/>
</dbReference>
<dbReference type="EMBL" id="FTOH01000001">
    <property type="protein sequence ID" value="SIS41537.1"/>
    <property type="molecule type" value="Genomic_DNA"/>
</dbReference>
<evidence type="ECO:0000256" key="3">
    <source>
        <dbReference type="ARBA" id="ARBA00022553"/>
    </source>
</evidence>
<keyword evidence="3" id="KW-0597">Phosphoprotein</keyword>
<keyword evidence="8" id="KW-1185">Reference proteome</keyword>
<feature type="transmembrane region" description="Helical" evidence="5">
    <location>
        <begin position="99"/>
        <end position="127"/>
    </location>
</feature>
<dbReference type="InterPro" id="IPR004358">
    <property type="entry name" value="Sig_transdc_His_kin-like_C"/>
</dbReference>
<keyword evidence="5" id="KW-0472">Membrane</keyword>
<feature type="transmembrane region" description="Helical" evidence="5">
    <location>
        <begin position="171"/>
        <end position="188"/>
    </location>
</feature>
<reference evidence="7" key="1">
    <citation type="submission" date="2017-01" db="EMBL/GenBank/DDBJ databases">
        <authorList>
            <person name="Mah S.A."/>
            <person name="Swanson W.J."/>
            <person name="Moy G.W."/>
            <person name="Vacquier V.D."/>
        </authorList>
    </citation>
    <scope>NUCLEOTIDE SEQUENCE [LARGE SCALE GENOMIC DNA]</scope>
    <source>
        <strain evidence="7">DSM 24913</strain>
    </source>
</reference>
<dbReference type="SUPFAM" id="SSF55874">
    <property type="entry name" value="ATPase domain of HSP90 chaperone/DNA topoisomerase II/histidine kinase"/>
    <property type="match status" value="1"/>
</dbReference>
<accession>A0A1N7IX12</accession>
<evidence type="ECO:0000256" key="5">
    <source>
        <dbReference type="SAM" id="Phobius"/>
    </source>
</evidence>
<feature type="compositionally biased region" description="Polar residues" evidence="4">
    <location>
        <begin position="1"/>
        <end position="10"/>
    </location>
</feature>
<evidence type="ECO:0000256" key="2">
    <source>
        <dbReference type="ARBA" id="ARBA00012438"/>
    </source>
</evidence>
<keyword evidence="5" id="KW-1133">Transmembrane helix</keyword>
<dbReference type="Pfam" id="PF25323">
    <property type="entry name" value="6TM_PilS"/>
    <property type="match status" value="1"/>
</dbReference>
<dbReference type="EC" id="2.7.13.3" evidence="2"/>
<dbReference type="PRINTS" id="PR00344">
    <property type="entry name" value="BCTRLSENSOR"/>
</dbReference>
<proteinExistence type="predicted"/>
<protein>
    <recommendedName>
        <fullName evidence="2">histidine kinase</fullName>
        <ecNumber evidence="2">2.7.13.3</ecNumber>
    </recommendedName>
</protein>
<dbReference type="InterPro" id="IPR003661">
    <property type="entry name" value="HisK_dim/P_dom"/>
</dbReference>
<dbReference type="Proteomes" id="UP000185639">
    <property type="component" value="Unassembled WGS sequence"/>
</dbReference>
<keyword evidence="5" id="KW-0812">Transmembrane</keyword>
<dbReference type="STRING" id="484498.SAMN05421686_10183"/>
<dbReference type="PANTHER" id="PTHR43065:SF52">
    <property type="entry name" value="SENSOR PROTEIN KINASE PILS"/>
    <property type="match status" value="1"/>
</dbReference>
<dbReference type="InterPro" id="IPR036097">
    <property type="entry name" value="HisK_dim/P_sf"/>
</dbReference>
<dbReference type="GO" id="GO:0000155">
    <property type="term" value="F:phosphorelay sensor kinase activity"/>
    <property type="evidence" value="ECO:0007669"/>
    <property type="project" value="InterPro"/>
</dbReference>
<organism evidence="7 8">
    <name type="scientific">Thalassolituus maritimus</name>
    <dbReference type="NCBI Taxonomy" id="484498"/>
    <lineage>
        <taxon>Bacteria</taxon>
        <taxon>Pseudomonadati</taxon>
        <taxon>Pseudomonadota</taxon>
        <taxon>Gammaproteobacteria</taxon>
        <taxon>Oceanospirillales</taxon>
        <taxon>Oceanospirillaceae</taxon>
        <taxon>Thalassolituus</taxon>
    </lineage>
</organism>
<dbReference type="Gene3D" id="1.10.287.130">
    <property type="match status" value="1"/>
</dbReference>
<dbReference type="InterPro" id="IPR005467">
    <property type="entry name" value="His_kinase_dom"/>
</dbReference>
<dbReference type="Pfam" id="PF00512">
    <property type="entry name" value="HisKA"/>
    <property type="match status" value="1"/>
</dbReference>
<dbReference type="InterPro" id="IPR036890">
    <property type="entry name" value="HATPase_C_sf"/>
</dbReference>
<feature type="compositionally biased region" description="Basic and acidic residues" evidence="4">
    <location>
        <begin position="11"/>
        <end position="21"/>
    </location>
</feature>
<feature type="transmembrane region" description="Helical" evidence="5">
    <location>
        <begin position="36"/>
        <end position="54"/>
    </location>
</feature>
<sequence>MRVLSGNTRQDANRKTNERPMNHPISIGRGSRLLSLYSYYSLILALSIVVVDGLDSMDVIVGKEAPHLFLVLSSLYVLAAAVFVALITRTTDSQGATTYLFLETALLTGLMFASGGLTAGFSSLLLIPVVMANLLAPGILGYSVAAWLSLAVIYTEHIAPGEFGIRDTANTGVYGGICFALAWLTQLLSHRINAALSLAQDNARDVQRLQRLSQQALMKLPDGIIACTKDKQILFINDTATSWFKLQPGAAVPEWLMAAPSHASPQGKLQGLTVTRLETDGPDDDFLLLIEDEARLSAEVQQAKLASLGRLTASIAHEIRNPLSALNQAAQLLDESDHLPAEDKKLTAIIENNSQRINRIIGDILQLSRGKRPASAPVKIHSYVQNFCQNFHHASGENCLKFSCDTSSNLTVLFDPDHLNQVLTNLCQNGLRHARKAREQDAEVVLRILSESGSSVSIEITDNGFGIAENQISRLFEPFSTTEHDGTGLGLYLCRELCQANQATIEFIGNHPGARFSIDMKCA</sequence>
<feature type="domain" description="Histidine kinase" evidence="6">
    <location>
        <begin position="314"/>
        <end position="523"/>
    </location>
</feature>
<dbReference type="AlphaFoldDB" id="A0A1N7IX12"/>
<dbReference type="PROSITE" id="PS50109">
    <property type="entry name" value="HIS_KIN"/>
    <property type="match status" value="1"/>
</dbReference>
<evidence type="ECO:0000259" key="6">
    <source>
        <dbReference type="PROSITE" id="PS50109"/>
    </source>
</evidence>
<name>A0A1N7IX12_9GAMM</name>
<feature type="transmembrane region" description="Helical" evidence="5">
    <location>
        <begin position="66"/>
        <end position="87"/>
    </location>
</feature>
<evidence type="ECO:0000256" key="1">
    <source>
        <dbReference type="ARBA" id="ARBA00000085"/>
    </source>
</evidence>
<dbReference type="OrthoDB" id="9776727at2"/>
<dbReference type="PANTHER" id="PTHR43065">
    <property type="entry name" value="SENSOR HISTIDINE KINASE"/>
    <property type="match status" value="1"/>
</dbReference>
<dbReference type="CDD" id="cd00082">
    <property type="entry name" value="HisKA"/>
    <property type="match status" value="1"/>
</dbReference>
<evidence type="ECO:0000313" key="8">
    <source>
        <dbReference type="Proteomes" id="UP000185639"/>
    </source>
</evidence>
<dbReference type="SMART" id="SM00387">
    <property type="entry name" value="HATPase_c"/>
    <property type="match status" value="1"/>
</dbReference>